<name>A0A7J5C0V3_9MICO</name>
<evidence type="ECO:0000313" key="2">
    <source>
        <dbReference type="Proteomes" id="UP000467240"/>
    </source>
</evidence>
<dbReference type="Pfam" id="PF07920">
    <property type="entry name" value="DUF1684"/>
    <property type="match status" value="1"/>
</dbReference>
<accession>A0A7J5C0V3</accession>
<proteinExistence type="predicted"/>
<dbReference type="EMBL" id="WBJZ01000002">
    <property type="protein sequence ID" value="KAB1662249.1"/>
    <property type="molecule type" value="Genomic_DNA"/>
</dbReference>
<dbReference type="Proteomes" id="UP000467240">
    <property type="component" value="Unassembled WGS sequence"/>
</dbReference>
<evidence type="ECO:0000313" key="1">
    <source>
        <dbReference type="EMBL" id="KAB1662249.1"/>
    </source>
</evidence>
<sequence length="265" mass="28481">MTSGGERALVSARTFVADWDRWHAKRRAEVLAPTGPASLAHTAWLDDEFAAVPDAPGEWARDGGAVLGREIGWSGYRSGDGDIVTGETRLEPGEELSDGTRTLRAHARRDERALRVFDAGRPAREGIVGIDAYPPESRWVVSADFRPVPGRVVVDHVDGSTSEHAEAGIAVFLLDGHEIALEVRVGERGLSAVFADSGSGGAHNAFRFLSLPSPDRTGRTLVDFNRATLPPCAFSDQFACPLPSAANRLPVNVAAGERAPRRKRD</sequence>
<reference evidence="1 2" key="1">
    <citation type="submission" date="2019-09" db="EMBL/GenBank/DDBJ databases">
        <title>Phylogeny of genus Pseudoclavibacter and closely related genus.</title>
        <authorList>
            <person name="Li Y."/>
        </authorList>
    </citation>
    <scope>NUCLEOTIDE SEQUENCE [LARGE SCALE GENOMIC DNA]</scope>
    <source>
        <strain evidence="1 2">DSM 23821</strain>
    </source>
</reference>
<keyword evidence="2" id="KW-1185">Reference proteome</keyword>
<organism evidence="1 2">
    <name type="scientific">Pseudoclavibacter chungangensis</name>
    <dbReference type="NCBI Taxonomy" id="587635"/>
    <lineage>
        <taxon>Bacteria</taxon>
        <taxon>Bacillati</taxon>
        <taxon>Actinomycetota</taxon>
        <taxon>Actinomycetes</taxon>
        <taxon>Micrococcales</taxon>
        <taxon>Microbacteriaceae</taxon>
        <taxon>Pseudoclavibacter</taxon>
    </lineage>
</organism>
<dbReference type="PANTHER" id="PTHR41913">
    <property type="entry name" value="DUF1684 DOMAIN-CONTAINING PROTEIN"/>
    <property type="match status" value="1"/>
</dbReference>
<dbReference type="PANTHER" id="PTHR41913:SF1">
    <property type="entry name" value="DUF1684 DOMAIN-CONTAINING PROTEIN"/>
    <property type="match status" value="1"/>
</dbReference>
<dbReference type="OrthoDB" id="5493262at2"/>
<gene>
    <name evidence="1" type="ORF">F8O01_01970</name>
</gene>
<dbReference type="RefSeq" id="WP_158039187.1">
    <property type="nucleotide sequence ID" value="NZ_JACCFV010000001.1"/>
</dbReference>
<dbReference type="AlphaFoldDB" id="A0A7J5C0V3"/>
<dbReference type="InterPro" id="IPR012467">
    <property type="entry name" value="DUF1684"/>
</dbReference>
<comment type="caution">
    <text evidence="1">The sequence shown here is derived from an EMBL/GenBank/DDBJ whole genome shotgun (WGS) entry which is preliminary data.</text>
</comment>
<protein>
    <submittedName>
        <fullName evidence="1">DUF1684 domain-containing protein</fullName>
    </submittedName>
</protein>